<keyword evidence="2" id="KW-1185">Reference proteome</keyword>
<organism evidence="1 2">
    <name type="scientific">Lasiosphaeris hirsuta</name>
    <dbReference type="NCBI Taxonomy" id="260670"/>
    <lineage>
        <taxon>Eukaryota</taxon>
        <taxon>Fungi</taxon>
        <taxon>Dikarya</taxon>
        <taxon>Ascomycota</taxon>
        <taxon>Pezizomycotina</taxon>
        <taxon>Sordariomycetes</taxon>
        <taxon>Sordariomycetidae</taxon>
        <taxon>Sordariales</taxon>
        <taxon>Lasiosphaeriaceae</taxon>
        <taxon>Lasiosphaeris</taxon>
    </lineage>
</organism>
<dbReference type="EMBL" id="JAUKUA010000002">
    <property type="protein sequence ID" value="KAK0724750.1"/>
    <property type="molecule type" value="Genomic_DNA"/>
</dbReference>
<dbReference type="Proteomes" id="UP001172102">
    <property type="component" value="Unassembled WGS sequence"/>
</dbReference>
<proteinExistence type="predicted"/>
<comment type="caution">
    <text evidence="1">The sequence shown here is derived from an EMBL/GenBank/DDBJ whole genome shotgun (WGS) entry which is preliminary data.</text>
</comment>
<gene>
    <name evidence="1" type="ORF">B0H67DRAFT_483193</name>
</gene>
<protein>
    <submittedName>
        <fullName evidence="1">Uncharacterized protein</fullName>
    </submittedName>
</protein>
<reference evidence="1" key="1">
    <citation type="submission" date="2023-06" db="EMBL/GenBank/DDBJ databases">
        <title>Genome-scale phylogeny and comparative genomics of the fungal order Sordariales.</title>
        <authorList>
            <consortium name="Lawrence Berkeley National Laboratory"/>
            <person name="Hensen N."/>
            <person name="Bonometti L."/>
            <person name="Westerberg I."/>
            <person name="Brannstrom I.O."/>
            <person name="Guillou S."/>
            <person name="Cros-Aarteil S."/>
            <person name="Calhoun S."/>
            <person name="Haridas S."/>
            <person name="Kuo A."/>
            <person name="Mondo S."/>
            <person name="Pangilinan J."/>
            <person name="Riley R."/>
            <person name="Labutti K."/>
            <person name="Andreopoulos B."/>
            <person name="Lipzen A."/>
            <person name="Chen C."/>
            <person name="Yanf M."/>
            <person name="Daum C."/>
            <person name="Ng V."/>
            <person name="Clum A."/>
            <person name="Steindorff A."/>
            <person name="Ohm R."/>
            <person name="Martin F."/>
            <person name="Silar P."/>
            <person name="Natvig D."/>
            <person name="Lalanne C."/>
            <person name="Gautier V."/>
            <person name="Ament-Velasquez S.L."/>
            <person name="Kruys A."/>
            <person name="Hutchinson M.I."/>
            <person name="Powell A.J."/>
            <person name="Barry K."/>
            <person name="Miller A.N."/>
            <person name="Grigoriev I.V."/>
            <person name="Debuchy R."/>
            <person name="Gladieux P."/>
            <person name="Thoren M.H."/>
            <person name="Johannesson H."/>
        </authorList>
    </citation>
    <scope>NUCLEOTIDE SEQUENCE</scope>
    <source>
        <strain evidence="1">SMH4607-1</strain>
    </source>
</reference>
<evidence type="ECO:0000313" key="2">
    <source>
        <dbReference type="Proteomes" id="UP001172102"/>
    </source>
</evidence>
<sequence>REGSVGQVEVAHKDDESVLDPLLNAPCFGCKNTDSASTTYDPSSGSHWLSTAMLYHETSRCDRTSHKERQTDLPSNPPALLTLLPAAPITPANIMLGSRPR</sequence>
<evidence type="ECO:0000313" key="1">
    <source>
        <dbReference type="EMBL" id="KAK0724750.1"/>
    </source>
</evidence>
<name>A0AA40AZA5_9PEZI</name>
<dbReference type="AlphaFoldDB" id="A0AA40AZA5"/>
<accession>A0AA40AZA5</accession>
<feature type="non-terminal residue" evidence="1">
    <location>
        <position position="1"/>
    </location>
</feature>